<dbReference type="PANTHER" id="PTHR23355:SF59">
    <property type="entry name" value="EXORIBONUCLEASE II, MITOCHONDRIAL"/>
    <property type="match status" value="1"/>
</dbReference>
<dbReference type="InterPro" id="IPR050180">
    <property type="entry name" value="RNR_Ribonuclease"/>
</dbReference>
<sequence>MHTDIALFTIDAEHSRDLDDAIGIARSDSGWTVRVAIANPSGYVPIGSAEDLVARKQGATIYRGRQATMPMLPRSISEDQATLTAGVPRAAVVLDLELDQAGQHVGTRPSLGEITVVQRLSYKDVPSIASDRSHPHHQAMVDAIAIARGFLRQRRARGALAFFDQQQMLLTDEEGRVQHFAAGEMVGHLLVQEMMLAANSAVAELAARSDIPFLYRCHEPRGSLRHEASPRRNPSRRGSPAARPPLLPRWSGSTSSGRRRATRAP</sequence>
<dbReference type="SMART" id="SM00955">
    <property type="entry name" value="RNB"/>
    <property type="match status" value="1"/>
</dbReference>
<gene>
    <name evidence="3" type="ORF">Q2T77_25155</name>
</gene>
<proteinExistence type="predicted"/>
<keyword evidence="4" id="KW-1185">Reference proteome</keyword>
<feature type="region of interest" description="Disordered" evidence="1">
    <location>
        <begin position="223"/>
        <end position="265"/>
    </location>
</feature>
<feature type="domain" description="RNB" evidence="2">
    <location>
        <begin position="3"/>
        <end position="263"/>
    </location>
</feature>
<evidence type="ECO:0000259" key="2">
    <source>
        <dbReference type="SMART" id="SM00955"/>
    </source>
</evidence>
<name>A0ABT8SBB7_9BURK</name>
<dbReference type="InterPro" id="IPR012340">
    <property type="entry name" value="NA-bd_OB-fold"/>
</dbReference>
<protein>
    <submittedName>
        <fullName evidence="3">RNB domain-containing ribonuclease</fullName>
    </submittedName>
</protein>
<organism evidence="3 4">
    <name type="scientific">Variovorax ginsengisoli</name>
    <dbReference type="NCBI Taxonomy" id="363844"/>
    <lineage>
        <taxon>Bacteria</taxon>
        <taxon>Pseudomonadati</taxon>
        <taxon>Pseudomonadota</taxon>
        <taxon>Betaproteobacteria</taxon>
        <taxon>Burkholderiales</taxon>
        <taxon>Comamonadaceae</taxon>
        <taxon>Variovorax</taxon>
    </lineage>
</organism>
<dbReference type="EMBL" id="JAUKVY010000021">
    <property type="protein sequence ID" value="MDO1535579.1"/>
    <property type="molecule type" value="Genomic_DNA"/>
</dbReference>
<comment type="caution">
    <text evidence="3">The sequence shown here is derived from an EMBL/GenBank/DDBJ whole genome shotgun (WGS) entry which is preliminary data.</text>
</comment>
<dbReference type="Pfam" id="PF00773">
    <property type="entry name" value="RNB"/>
    <property type="match status" value="1"/>
</dbReference>
<dbReference type="InterPro" id="IPR001900">
    <property type="entry name" value="RNase_II/R"/>
</dbReference>
<dbReference type="PANTHER" id="PTHR23355">
    <property type="entry name" value="RIBONUCLEASE"/>
    <property type="match status" value="1"/>
</dbReference>
<evidence type="ECO:0000313" key="3">
    <source>
        <dbReference type="EMBL" id="MDO1535579.1"/>
    </source>
</evidence>
<dbReference type="Proteomes" id="UP001169027">
    <property type="component" value="Unassembled WGS sequence"/>
</dbReference>
<accession>A0ABT8SBB7</accession>
<evidence type="ECO:0000313" key="4">
    <source>
        <dbReference type="Proteomes" id="UP001169027"/>
    </source>
</evidence>
<reference evidence="3" key="1">
    <citation type="submission" date="2023-06" db="EMBL/GenBank/DDBJ databases">
        <authorList>
            <person name="Jiang Y."/>
            <person name="Liu Q."/>
        </authorList>
    </citation>
    <scope>NUCLEOTIDE SEQUENCE</scope>
    <source>
        <strain evidence="3">CGMCC 1.12090</strain>
    </source>
</reference>
<dbReference type="RefSeq" id="WP_301813340.1">
    <property type="nucleotide sequence ID" value="NZ_JAUJZH010000021.1"/>
</dbReference>
<dbReference type="SUPFAM" id="SSF50249">
    <property type="entry name" value="Nucleic acid-binding proteins"/>
    <property type="match status" value="1"/>
</dbReference>
<evidence type="ECO:0000256" key="1">
    <source>
        <dbReference type="SAM" id="MobiDB-lite"/>
    </source>
</evidence>